<keyword evidence="1" id="KW-1133">Transmembrane helix</keyword>
<feature type="transmembrane region" description="Helical" evidence="1">
    <location>
        <begin position="95"/>
        <end position="115"/>
    </location>
</feature>
<keyword evidence="1" id="KW-0472">Membrane</keyword>
<feature type="transmembrane region" description="Helical" evidence="1">
    <location>
        <begin position="7"/>
        <end position="28"/>
    </location>
</feature>
<proteinExistence type="predicted"/>
<gene>
    <name evidence="2" type="ORF">GS18_0208705</name>
</gene>
<dbReference type="InterPro" id="IPR021354">
    <property type="entry name" value="DUF2975"/>
</dbReference>
<keyword evidence="1" id="KW-0812">Transmembrane</keyword>
<dbReference type="STRING" id="246786.GS18_0208705"/>
<sequence>MQNGNILFLKASVLLVGLAVFCLSFFWLPGLAELSAEQFPEFAYLKGIVLAGIYLTVIPFAIALQQAVHLLRLIEKRKAFSEAALTGLRRIKGCAWMIASIYAAGILLFIIIGILHPSLALVGGTIVLASLSIGFFADVLHAQLVHALECKYENEMTV</sequence>
<evidence type="ECO:0008006" key="4">
    <source>
        <dbReference type="Google" id="ProtNLM"/>
    </source>
</evidence>
<reference evidence="2 3" key="1">
    <citation type="journal article" date="2005" name="Int. J. Syst. Evol. Microbiol.">
        <title>Bacillus cibi sp. nov., isolated from jeotgal, a traditional Korean fermented seafood.</title>
        <authorList>
            <person name="Yoon J.H."/>
            <person name="Lee C.H."/>
            <person name="Oh T.K."/>
        </authorList>
    </citation>
    <scope>NUCLEOTIDE SEQUENCE [LARGE SCALE GENOMIC DNA]</scope>
    <source>
        <strain evidence="2 3">DSM 16189</strain>
    </source>
</reference>
<dbReference type="EMBL" id="JNVC02000004">
    <property type="protein sequence ID" value="KEZ52902.1"/>
    <property type="molecule type" value="Genomic_DNA"/>
</dbReference>
<evidence type="ECO:0000313" key="3">
    <source>
        <dbReference type="Proteomes" id="UP000028549"/>
    </source>
</evidence>
<organism evidence="2 3">
    <name type="scientific">Metabacillus indicus</name>
    <name type="common">Bacillus indicus</name>
    <dbReference type="NCBI Taxonomy" id="246786"/>
    <lineage>
        <taxon>Bacteria</taxon>
        <taxon>Bacillati</taxon>
        <taxon>Bacillota</taxon>
        <taxon>Bacilli</taxon>
        <taxon>Bacillales</taxon>
        <taxon>Bacillaceae</taxon>
        <taxon>Metabacillus</taxon>
    </lineage>
</organism>
<name>A0A084GZZ0_METID</name>
<evidence type="ECO:0000313" key="2">
    <source>
        <dbReference type="EMBL" id="KEZ52902.1"/>
    </source>
</evidence>
<comment type="caution">
    <text evidence="2">The sequence shown here is derived from an EMBL/GenBank/DDBJ whole genome shotgun (WGS) entry which is preliminary data.</text>
</comment>
<dbReference type="Proteomes" id="UP000028549">
    <property type="component" value="Unassembled WGS sequence"/>
</dbReference>
<dbReference type="Pfam" id="PF11188">
    <property type="entry name" value="DUF2975"/>
    <property type="match status" value="1"/>
</dbReference>
<feature type="transmembrane region" description="Helical" evidence="1">
    <location>
        <begin position="48"/>
        <end position="74"/>
    </location>
</feature>
<dbReference type="AlphaFoldDB" id="A0A084GZZ0"/>
<feature type="transmembrane region" description="Helical" evidence="1">
    <location>
        <begin position="121"/>
        <end position="141"/>
    </location>
</feature>
<protein>
    <recommendedName>
        <fullName evidence="4">DUF2975 domain-containing protein</fullName>
    </recommendedName>
</protein>
<accession>A0A084GZZ0</accession>
<keyword evidence="3" id="KW-1185">Reference proteome</keyword>
<evidence type="ECO:0000256" key="1">
    <source>
        <dbReference type="SAM" id="Phobius"/>
    </source>
</evidence>